<evidence type="ECO:0000313" key="1">
    <source>
        <dbReference type="EMBL" id="EFK34442.1"/>
    </source>
</evidence>
<accession>A0ABP2IL40</accession>
<evidence type="ECO:0008006" key="3">
    <source>
        <dbReference type="Google" id="ProtNLM"/>
    </source>
</evidence>
<proteinExistence type="predicted"/>
<comment type="caution">
    <text evidence="1">The sequence shown here is derived from an EMBL/GenBank/DDBJ whole genome shotgun (WGS) entry which is preliminary data.</text>
</comment>
<reference evidence="1" key="1">
    <citation type="submission" date="2010-06" db="EMBL/GenBank/DDBJ databases">
        <authorList>
            <person name="Muzny D."/>
            <person name="Qin X."/>
            <person name="Buhay C."/>
            <person name="Dugan-Rocha S."/>
            <person name="Ding Y."/>
            <person name="Chen G."/>
            <person name="Hawes A."/>
            <person name="Holder M."/>
            <person name="Jhangiani S."/>
            <person name="Johnson A."/>
            <person name="Khan Z."/>
            <person name="Li Z."/>
            <person name="Liu W."/>
            <person name="Liu X."/>
            <person name="Perez L."/>
            <person name="Shen H."/>
            <person name="Wang Q."/>
            <person name="Watt J."/>
            <person name="Xi L."/>
            <person name="Xin Y."/>
            <person name="Zhou J."/>
            <person name="Deng J."/>
            <person name="Jiang H."/>
            <person name="Liu Y."/>
            <person name="Qu J."/>
            <person name="Song X.-Z."/>
            <person name="Zhang L."/>
            <person name="Villasana D."/>
            <person name="Johnson A."/>
            <person name="Liu J."/>
            <person name="Liyanage D."/>
            <person name="Lorensuhewa L."/>
            <person name="Robinson T."/>
            <person name="Song A."/>
            <person name="Song B.-B."/>
            <person name="Dinh H."/>
            <person name="Thornton R."/>
            <person name="Coyle M."/>
            <person name="Francisco L."/>
            <person name="Jackson L."/>
            <person name="Javaid M."/>
            <person name="Korchina V."/>
            <person name="Kovar C."/>
            <person name="Mata R."/>
            <person name="Mathew T."/>
            <person name="Ngo R."/>
            <person name="Nguyen L."/>
            <person name="Nguyen N."/>
            <person name="Okwuonu G."/>
            <person name="Ongeri F."/>
            <person name="Pham C."/>
            <person name="Simmons D."/>
            <person name="Wilczek-Boney K."/>
            <person name="Hale W."/>
            <person name="Jakkamsetti A."/>
            <person name="Pham P."/>
            <person name="Ruth R."/>
            <person name="San Lucas F."/>
            <person name="Warren J."/>
            <person name="Zhang J."/>
            <person name="Zhao Z."/>
            <person name="Zhou C."/>
            <person name="Zhu D."/>
            <person name="Lee S."/>
            <person name="Bess C."/>
            <person name="Blankenburg K."/>
            <person name="Forbes L."/>
            <person name="Fu Q."/>
            <person name="Gubbala S."/>
            <person name="Hirani K."/>
            <person name="Jayaseelan J.C."/>
            <person name="Lara F."/>
            <person name="Munidasa M."/>
            <person name="Palculict T."/>
            <person name="Patil S."/>
            <person name="Pu L.-L."/>
            <person name="Saada N."/>
            <person name="Tang L."/>
            <person name="Weissenberger G."/>
            <person name="Zhu Y."/>
            <person name="Hemphill L."/>
            <person name="Shang Y."/>
            <person name="Youmans B."/>
            <person name="Ayvaz T."/>
            <person name="Ross M."/>
            <person name="Santibanez J."/>
            <person name="Aqrawi P."/>
            <person name="Gross S."/>
            <person name="Joshi V."/>
            <person name="Fowler G."/>
            <person name="Nazareth L."/>
            <person name="Reid J."/>
            <person name="Worley K."/>
            <person name="Petrosino J."/>
            <person name="Highlander S."/>
            <person name="Gibbs R."/>
        </authorList>
    </citation>
    <scope>NUCLEOTIDE SEQUENCE [LARGE SCALE GENOMIC DNA]</scope>
    <source>
        <strain evidence="1">ATCC 35910</strain>
    </source>
</reference>
<gene>
    <name evidence="1" type="ORF">HMPREF0204_13511</name>
</gene>
<sequence>MEIKFISIIFKQIIYQKMDPDYRKYDATRFFDFTEQDEKLITEIYDLLSLSYNISVIDIKESPYEQFSSFDMYPLFIPRIFYLVKDVDNSPFYLFIVSKVGINFKGGRLDRKYNTIQLWGLKNLKEDFGYISINKKKLMDKIAGIFSSFSVNFKDPDFKDFYVVGSDAFKTMSFLTQKRKEAIKSFPDESFKLEVRNSILSFGIPDILTVEKAEMISKFLNEI</sequence>
<dbReference type="Proteomes" id="UP000002969">
    <property type="component" value="Unassembled WGS sequence"/>
</dbReference>
<evidence type="ECO:0000313" key="2">
    <source>
        <dbReference type="Proteomes" id="UP000002969"/>
    </source>
</evidence>
<protein>
    <recommendedName>
        <fullName evidence="3">DUF4263 domain-containing protein</fullName>
    </recommendedName>
</protein>
<keyword evidence="2" id="KW-1185">Reference proteome</keyword>
<organism evidence="1 2">
    <name type="scientific">Chryseobacterium gleum ATCC 35910</name>
    <dbReference type="NCBI Taxonomy" id="525257"/>
    <lineage>
        <taxon>Bacteria</taxon>
        <taxon>Pseudomonadati</taxon>
        <taxon>Bacteroidota</taxon>
        <taxon>Flavobacteriia</taxon>
        <taxon>Flavobacteriales</taxon>
        <taxon>Weeksellaceae</taxon>
        <taxon>Chryseobacterium group</taxon>
        <taxon>Chryseobacterium</taxon>
    </lineage>
</organism>
<name>A0ABP2IL40_CHRGE</name>
<dbReference type="EMBL" id="ACKQ02000007">
    <property type="protein sequence ID" value="EFK34442.1"/>
    <property type="molecule type" value="Genomic_DNA"/>
</dbReference>